<gene>
    <name evidence="1" type="ORF">GW7_14035</name>
</gene>
<dbReference type="Proteomes" id="UP000006813">
    <property type="component" value="Unassembled WGS sequence"/>
</dbReference>
<evidence type="ECO:0000313" key="2">
    <source>
        <dbReference type="Proteomes" id="UP000006813"/>
    </source>
</evidence>
<organism evidence="1 2">
    <name type="scientific">Heterocephalus glaber</name>
    <name type="common">Naked mole rat</name>
    <dbReference type="NCBI Taxonomy" id="10181"/>
    <lineage>
        <taxon>Eukaryota</taxon>
        <taxon>Metazoa</taxon>
        <taxon>Chordata</taxon>
        <taxon>Craniata</taxon>
        <taxon>Vertebrata</taxon>
        <taxon>Euteleostomi</taxon>
        <taxon>Mammalia</taxon>
        <taxon>Eutheria</taxon>
        <taxon>Euarchontoglires</taxon>
        <taxon>Glires</taxon>
        <taxon>Rodentia</taxon>
        <taxon>Hystricomorpha</taxon>
        <taxon>Bathyergidae</taxon>
        <taxon>Heterocephalus</taxon>
    </lineage>
</organism>
<dbReference type="EMBL" id="JH167470">
    <property type="protein sequence ID" value="EHB01866.1"/>
    <property type="molecule type" value="Genomic_DNA"/>
</dbReference>
<accession>G5AXV5</accession>
<dbReference type="InParanoid" id="G5AXV5"/>
<evidence type="ECO:0000313" key="1">
    <source>
        <dbReference type="EMBL" id="EHB01866.1"/>
    </source>
</evidence>
<feature type="non-terminal residue" evidence="1">
    <location>
        <position position="66"/>
    </location>
</feature>
<name>G5AXV5_HETGA</name>
<reference evidence="1 2" key="1">
    <citation type="journal article" date="2011" name="Nature">
        <title>Genome sequencing reveals insights into physiology and longevity of the naked mole rat.</title>
        <authorList>
            <person name="Kim E.B."/>
            <person name="Fang X."/>
            <person name="Fushan A.A."/>
            <person name="Huang Z."/>
            <person name="Lobanov A.V."/>
            <person name="Han L."/>
            <person name="Marino S.M."/>
            <person name="Sun X."/>
            <person name="Turanov A.A."/>
            <person name="Yang P."/>
            <person name="Yim S.H."/>
            <person name="Zhao X."/>
            <person name="Kasaikina M.V."/>
            <person name="Stoletzki N."/>
            <person name="Peng C."/>
            <person name="Polak P."/>
            <person name="Xiong Z."/>
            <person name="Kiezun A."/>
            <person name="Zhu Y."/>
            <person name="Chen Y."/>
            <person name="Kryukov G.V."/>
            <person name="Zhang Q."/>
            <person name="Peshkin L."/>
            <person name="Yang L."/>
            <person name="Bronson R.T."/>
            <person name="Buffenstein R."/>
            <person name="Wang B."/>
            <person name="Han C."/>
            <person name="Li Q."/>
            <person name="Chen L."/>
            <person name="Zhao W."/>
            <person name="Sunyaev S.R."/>
            <person name="Park T.J."/>
            <person name="Zhang G."/>
            <person name="Wang J."/>
            <person name="Gladyshev V.N."/>
        </authorList>
    </citation>
    <scope>NUCLEOTIDE SEQUENCE [LARGE SCALE GENOMIC DNA]</scope>
</reference>
<protein>
    <submittedName>
        <fullName evidence="1">Uncharacterized protein</fullName>
    </submittedName>
</protein>
<feature type="non-terminal residue" evidence="1">
    <location>
        <position position="1"/>
    </location>
</feature>
<dbReference type="AlphaFoldDB" id="G5AXV5"/>
<proteinExistence type="predicted"/>
<sequence>SCLSLPSVGIIGMPHHTWLHLYFLNLKIQYILRLRQKNCHKFKGQPGLHSEFEDSLNYTVRPCLKK</sequence>